<dbReference type="InterPro" id="IPR014951">
    <property type="entry name" value="DUF1822"/>
</dbReference>
<gene>
    <name evidence="1" type="ORF">SR1949_18800</name>
</gene>
<dbReference type="Proteomes" id="UP000300142">
    <property type="component" value="Unassembled WGS sequence"/>
</dbReference>
<organism evidence="1 2">
    <name type="scientific">Sphaerospermopsis reniformis</name>
    <dbReference type="NCBI Taxonomy" id="531300"/>
    <lineage>
        <taxon>Bacteria</taxon>
        <taxon>Bacillati</taxon>
        <taxon>Cyanobacteriota</taxon>
        <taxon>Cyanophyceae</taxon>
        <taxon>Nostocales</taxon>
        <taxon>Aphanizomenonaceae</taxon>
        <taxon>Sphaerospermopsis</taxon>
    </lineage>
</organism>
<dbReference type="Pfam" id="PF08852">
    <property type="entry name" value="DUF1822"/>
    <property type="match status" value="2"/>
</dbReference>
<dbReference type="EMBL" id="BJCE01000049">
    <property type="protein sequence ID" value="GCL36774.1"/>
    <property type="molecule type" value="Genomic_DNA"/>
</dbReference>
<accession>A0A480A3L3</accession>
<evidence type="ECO:0000313" key="2">
    <source>
        <dbReference type="Proteomes" id="UP000300142"/>
    </source>
</evidence>
<reference evidence="2" key="1">
    <citation type="submission" date="2019-02" db="EMBL/GenBank/DDBJ databases">
        <title>Draft genome sequence of Sphaerospermopsis reniformis NIES-1949.</title>
        <authorList>
            <person name="Yamaguchi H."/>
            <person name="Suzuki S."/>
            <person name="Kawachi M."/>
        </authorList>
    </citation>
    <scope>NUCLEOTIDE SEQUENCE [LARGE SCALE GENOMIC DNA]</scope>
    <source>
        <strain evidence="2">NIES-1949</strain>
    </source>
</reference>
<dbReference type="AlphaFoldDB" id="A0A480A3L3"/>
<name>A0A480A3L3_9CYAN</name>
<evidence type="ECO:0008006" key="3">
    <source>
        <dbReference type="Google" id="ProtNLM"/>
    </source>
</evidence>
<proteinExistence type="predicted"/>
<dbReference type="RefSeq" id="WP_137667185.1">
    <property type="nucleotide sequence ID" value="NZ_BJCE01000049.1"/>
</dbReference>
<evidence type="ECO:0000313" key="1">
    <source>
        <dbReference type="EMBL" id="GCL36774.1"/>
    </source>
</evidence>
<protein>
    <recommendedName>
        <fullName evidence="3">DUF1822 domain-containing protein</fullName>
    </recommendedName>
</protein>
<sequence>MNSITEQLTFSVSLSTEAHGIAQEYSQSISNPDQRQQVYLNTLAVYAVDNYLQCMGFETDCQGSDSHDFLVIQLMNVADLKVKNLGKLECRPVLPKAEVCDIPPEVWEDRVGYVAVQFNSDLKEAKILGFTPQAEAEVPLNQLQSLENFLLYLSELEIDKSPQYEDLSILVKIGQWLDGFVDASWQTIENLLNPQQLGLAFKSAVSMTRGQKIDLGMHLEQISVALVVKIAAGSGLEVDILTQVYPVGNHLLPEGVKLNIIDNLGENVLEVISRDEDNWIQLEFSAELGEKFQIMVAYGESQQTKMFEV</sequence>
<comment type="caution">
    <text evidence="1">The sequence shown here is derived from an EMBL/GenBank/DDBJ whole genome shotgun (WGS) entry which is preliminary data.</text>
</comment>
<keyword evidence="2" id="KW-1185">Reference proteome</keyword>